<evidence type="ECO:0000256" key="1">
    <source>
        <dbReference type="SAM" id="MobiDB-lite"/>
    </source>
</evidence>
<dbReference type="AlphaFoldDB" id="A0A177VAY4"/>
<evidence type="ECO:0000313" key="6">
    <source>
        <dbReference type="Proteomes" id="UP000836402"/>
    </source>
</evidence>
<feature type="domain" description="F-box" evidence="2">
    <location>
        <begin position="44"/>
        <end position="94"/>
    </location>
</feature>
<dbReference type="InterPro" id="IPR036047">
    <property type="entry name" value="F-box-like_dom_sf"/>
</dbReference>
<dbReference type="SMART" id="SM00256">
    <property type="entry name" value="FBOX"/>
    <property type="match status" value="1"/>
</dbReference>
<dbReference type="EMBL" id="LWDD02000519">
    <property type="protein sequence ID" value="KAE8259525.1"/>
    <property type="molecule type" value="Genomic_DNA"/>
</dbReference>
<keyword evidence="6" id="KW-1185">Reference proteome</keyword>
<evidence type="ECO:0000313" key="5">
    <source>
        <dbReference type="Proteomes" id="UP000077671"/>
    </source>
</evidence>
<organism evidence="4 5">
    <name type="scientific">Tilletia caries</name>
    <name type="common">wheat bunt fungus</name>
    <dbReference type="NCBI Taxonomy" id="13290"/>
    <lineage>
        <taxon>Eukaryota</taxon>
        <taxon>Fungi</taxon>
        <taxon>Dikarya</taxon>
        <taxon>Basidiomycota</taxon>
        <taxon>Ustilaginomycotina</taxon>
        <taxon>Exobasidiomycetes</taxon>
        <taxon>Tilletiales</taxon>
        <taxon>Tilletiaceae</taxon>
        <taxon>Tilletia</taxon>
    </lineage>
</organism>
<dbReference type="SUPFAM" id="SSF81383">
    <property type="entry name" value="F-box domain"/>
    <property type="match status" value="1"/>
</dbReference>
<dbReference type="EMBL" id="CAJHJG010005196">
    <property type="protein sequence ID" value="CAD6948388.1"/>
    <property type="molecule type" value="Genomic_DNA"/>
</dbReference>
<reference evidence="3" key="3">
    <citation type="submission" date="2020-10" db="EMBL/GenBank/DDBJ databases">
        <authorList>
            <person name="Sedaghatjoo S."/>
        </authorList>
    </citation>
    <scope>NUCLEOTIDE SEQUENCE</scope>
    <source>
        <strain evidence="3">AZH3</strain>
    </source>
</reference>
<name>A0A177VAY4_9BASI</name>
<reference evidence="4" key="1">
    <citation type="submission" date="2016-04" db="EMBL/GenBank/DDBJ databases">
        <authorList>
            <person name="Nguyen H.D."/>
            <person name="Kesanakurti P."/>
            <person name="Cullis J."/>
            <person name="Levesque C.A."/>
            <person name="Hambleton S."/>
        </authorList>
    </citation>
    <scope>NUCLEOTIDE SEQUENCE</scope>
    <source>
        <strain evidence="4">DAOMC 238032</strain>
    </source>
</reference>
<accession>A0A177VAY4</accession>
<dbReference type="Proteomes" id="UP000836402">
    <property type="component" value="Unassembled WGS sequence"/>
</dbReference>
<dbReference type="Pfam" id="PF00646">
    <property type="entry name" value="F-box"/>
    <property type="match status" value="1"/>
</dbReference>
<protein>
    <recommendedName>
        <fullName evidence="2">F-box domain-containing protein</fullName>
    </recommendedName>
</protein>
<dbReference type="Proteomes" id="UP000077671">
    <property type="component" value="Unassembled WGS sequence"/>
</dbReference>
<proteinExistence type="predicted"/>
<dbReference type="InterPro" id="IPR001810">
    <property type="entry name" value="F-box_dom"/>
</dbReference>
<sequence length="314" mass="35052">MSFSPQPPLASKARPATVEDEEDIDAMDVDTASPTAIHLDPAAAFKLLNLPHELLFQILDYLDYGELNAMRSACKALRHALLLPRFDDALFRSGNEYCEKHAERLLVGDAVDEYFRRGCPKAALLSWDGPSFLTPSHVFPLEVHPVLHSLGWVEDEGKVLATWPWDLQHGRPVWLQETATRPPLPSLNVALGLAQSTITIKGTGRGGAVTIEQVLLYLLVHWTHYARDAKKLPKEKLPSPGCLWFILAMNHESPSLWLSFLDAAFSESVMADLAAGRRYIYTTSYVKYESPLDLARFVCDTYPSNASYQGSEDE</sequence>
<evidence type="ECO:0000313" key="3">
    <source>
        <dbReference type="EMBL" id="CAD6948388.1"/>
    </source>
</evidence>
<evidence type="ECO:0000313" key="4">
    <source>
        <dbReference type="EMBL" id="KAE8259525.1"/>
    </source>
</evidence>
<evidence type="ECO:0000259" key="2">
    <source>
        <dbReference type="PROSITE" id="PS50181"/>
    </source>
</evidence>
<dbReference type="PROSITE" id="PS50181">
    <property type="entry name" value="FBOX"/>
    <property type="match status" value="1"/>
</dbReference>
<comment type="caution">
    <text evidence="4">The sequence shown here is derived from an EMBL/GenBank/DDBJ whole genome shotgun (WGS) entry which is preliminary data.</text>
</comment>
<gene>
    <name evidence="4" type="ORF">A4X03_0g4067</name>
    <name evidence="3" type="ORF">JKIAZH3_G8554</name>
</gene>
<reference evidence="4" key="2">
    <citation type="journal article" date="2019" name="IMA Fungus">
        <title>Genome sequencing and comparison of five Tilletia species to identify candidate genes for the detection of regulated species infecting wheat.</title>
        <authorList>
            <person name="Nguyen H.D.T."/>
            <person name="Sultana T."/>
            <person name="Kesanakurti P."/>
            <person name="Hambleton S."/>
        </authorList>
    </citation>
    <scope>NUCLEOTIDE SEQUENCE</scope>
    <source>
        <strain evidence="4">DAOMC 238032</strain>
    </source>
</reference>
<feature type="region of interest" description="Disordered" evidence="1">
    <location>
        <begin position="1"/>
        <end position="21"/>
    </location>
</feature>